<gene>
    <name evidence="2" type="ORF">DW905_14565</name>
</gene>
<protein>
    <submittedName>
        <fullName evidence="2">Uncharacterized protein</fullName>
    </submittedName>
</protein>
<keyword evidence="1" id="KW-1133">Transmembrane helix</keyword>
<evidence type="ECO:0000313" key="2">
    <source>
        <dbReference type="EMBL" id="RGC03086.1"/>
    </source>
</evidence>
<dbReference type="AlphaFoldDB" id="A0A3E2UZI2"/>
<reference evidence="2 3" key="1">
    <citation type="submission" date="2018-08" db="EMBL/GenBank/DDBJ databases">
        <title>A genome reference for cultivated species of the human gut microbiota.</title>
        <authorList>
            <person name="Zou Y."/>
            <person name="Xue W."/>
            <person name="Luo G."/>
        </authorList>
    </citation>
    <scope>NUCLEOTIDE SEQUENCE [LARGE SCALE GENOMIC DNA]</scope>
    <source>
        <strain evidence="2 3">AM42-11AC</strain>
    </source>
</reference>
<dbReference type="Proteomes" id="UP000261079">
    <property type="component" value="Unassembled WGS sequence"/>
</dbReference>
<keyword evidence="1" id="KW-0812">Transmembrane</keyword>
<evidence type="ECO:0000256" key="1">
    <source>
        <dbReference type="SAM" id="Phobius"/>
    </source>
</evidence>
<feature type="transmembrane region" description="Helical" evidence="1">
    <location>
        <begin position="21"/>
        <end position="47"/>
    </location>
</feature>
<feature type="transmembrane region" description="Helical" evidence="1">
    <location>
        <begin position="120"/>
        <end position="139"/>
    </location>
</feature>
<feature type="transmembrane region" description="Helical" evidence="1">
    <location>
        <begin position="67"/>
        <end position="88"/>
    </location>
</feature>
<evidence type="ECO:0000313" key="3">
    <source>
        <dbReference type="Proteomes" id="UP000261079"/>
    </source>
</evidence>
<feature type="transmembrane region" description="Helical" evidence="1">
    <location>
        <begin position="95"/>
        <end position="114"/>
    </location>
</feature>
<name>A0A3E2UZI2_9FIRM</name>
<accession>A0A3E2UZI2</accession>
<organism evidence="2 3">
    <name type="scientific">Faecalibacterium prausnitzii</name>
    <dbReference type="NCBI Taxonomy" id="853"/>
    <lineage>
        <taxon>Bacteria</taxon>
        <taxon>Bacillati</taxon>
        <taxon>Bacillota</taxon>
        <taxon>Clostridia</taxon>
        <taxon>Eubacteriales</taxon>
        <taxon>Oscillospiraceae</taxon>
        <taxon>Faecalibacterium</taxon>
    </lineage>
</organism>
<keyword evidence="1" id="KW-0472">Membrane</keyword>
<dbReference type="EMBL" id="QVEZ01000025">
    <property type="protein sequence ID" value="RGC03086.1"/>
    <property type="molecule type" value="Genomic_DNA"/>
</dbReference>
<proteinExistence type="predicted"/>
<comment type="caution">
    <text evidence="2">The sequence shown here is derived from an EMBL/GenBank/DDBJ whole genome shotgun (WGS) entry which is preliminary data.</text>
</comment>
<sequence length="144" mass="15994">MKYNEDDNKSKFVKEIYNMKKVCLAVLPALTIVLELLPLGAVCIFATSPTERVKETFSYFSLTPFGYANFAPLITATLTVAIFLLSLFSLKKKGVLKALFVLSIITVVISLLPLMYGLNYYTLVGAFITVTLVIESILAKIQQK</sequence>